<dbReference type="AlphaFoldDB" id="A0A0W0YHZ2"/>
<gene>
    <name evidence="1" type="ORF">Lsai_2272</name>
</gene>
<dbReference type="STRING" id="28087.Lsai_2272"/>
<reference evidence="1 2" key="1">
    <citation type="submission" date="2015-11" db="EMBL/GenBank/DDBJ databases">
        <title>Genomic analysis of 38 Legionella species identifies large and diverse effector repertoires.</title>
        <authorList>
            <person name="Burstein D."/>
            <person name="Amaro F."/>
            <person name="Zusman T."/>
            <person name="Lifshitz Z."/>
            <person name="Cohen O."/>
            <person name="Gilbert J.A."/>
            <person name="Pupko T."/>
            <person name="Shuman H.A."/>
            <person name="Segal G."/>
        </authorList>
    </citation>
    <scope>NUCLEOTIDE SEQUENCE [LARGE SCALE GENOMIC DNA]</scope>
    <source>
        <strain evidence="1 2">Mt.St.Helens-4</strain>
    </source>
</reference>
<dbReference type="PATRIC" id="fig|28087.4.peg.2447"/>
<sequence>MICGEQGLFGTIHTAVWQPVLSLPGLLTKNNFVYVPCLPDISPIEYKEISEALKEGDFLLDEDKTKITVKERTIDLNSLSDIKIQPQLGSVDNSPAAYVPRLVRGIQ</sequence>
<evidence type="ECO:0000313" key="2">
    <source>
        <dbReference type="Proteomes" id="UP000054621"/>
    </source>
</evidence>
<organism evidence="1 2">
    <name type="scientific">Legionella sainthelensi</name>
    <dbReference type="NCBI Taxonomy" id="28087"/>
    <lineage>
        <taxon>Bacteria</taxon>
        <taxon>Pseudomonadati</taxon>
        <taxon>Pseudomonadota</taxon>
        <taxon>Gammaproteobacteria</taxon>
        <taxon>Legionellales</taxon>
        <taxon>Legionellaceae</taxon>
        <taxon>Legionella</taxon>
    </lineage>
</organism>
<protein>
    <submittedName>
        <fullName evidence="1">Uncharacterized protein</fullName>
    </submittedName>
</protein>
<proteinExistence type="predicted"/>
<dbReference type="Proteomes" id="UP000054621">
    <property type="component" value="Unassembled WGS sequence"/>
</dbReference>
<evidence type="ECO:0000313" key="1">
    <source>
        <dbReference type="EMBL" id="KTD56142.1"/>
    </source>
</evidence>
<name>A0A0W0YHZ2_9GAMM</name>
<dbReference type="RefSeq" id="WP_027270267.1">
    <property type="nucleotide sequence ID" value="NZ_LNYV01000034.1"/>
</dbReference>
<dbReference type="EMBL" id="LNYV01000034">
    <property type="protein sequence ID" value="KTD56142.1"/>
    <property type="molecule type" value="Genomic_DNA"/>
</dbReference>
<accession>A0A0W0YHZ2</accession>
<comment type="caution">
    <text evidence="1">The sequence shown here is derived from an EMBL/GenBank/DDBJ whole genome shotgun (WGS) entry which is preliminary data.</text>
</comment>